<dbReference type="InterPro" id="IPR052763">
    <property type="entry name" value="DnaJ_C4"/>
</dbReference>
<keyword evidence="1" id="KW-0812">Transmembrane</keyword>
<evidence type="ECO:0000259" key="2">
    <source>
        <dbReference type="PROSITE" id="PS50076"/>
    </source>
</evidence>
<protein>
    <submittedName>
        <fullName evidence="3">DgyrCDS3508</fullName>
    </submittedName>
</protein>
<feature type="domain" description="J" evidence="2">
    <location>
        <begin position="21"/>
        <end position="86"/>
    </location>
</feature>
<keyword evidence="1" id="KW-0472">Membrane</keyword>
<dbReference type="SUPFAM" id="SSF46565">
    <property type="entry name" value="Chaperone J-domain"/>
    <property type="match status" value="1"/>
</dbReference>
<organism evidence="3 4">
    <name type="scientific">Dimorphilus gyrociliatus</name>
    <dbReference type="NCBI Taxonomy" id="2664684"/>
    <lineage>
        <taxon>Eukaryota</taxon>
        <taxon>Metazoa</taxon>
        <taxon>Spiralia</taxon>
        <taxon>Lophotrochozoa</taxon>
        <taxon>Annelida</taxon>
        <taxon>Polychaeta</taxon>
        <taxon>Polychaeta incertae sedis</taxon>
        <taxon>Dinophilidae</taxon>
        <taxon>Dimorphilus</taxon>
    </lineage>
</organism>
<evidence type="ECO:0000313" key="3">
    <source>
        <dbReference type="EMBL" id="CAD5114374.1"/>
    </source>
</evidence>
<keyword evidence="4" id="KW-1185">Reference proteome</keyword>
<comment type="caution">
    <text evidence="3">The sequence shown here is derived from an EMBL/GenBank/DDBJ whole genome shotgun (WGS) entry which is preliminary data.</text>
</comment>
<sequence>MPKRLNVPYFGVAMSKKFEYSYYEILGLTNDATKKQVKDAYVKLSKQVHPDVNRSDPKSHDKFVEVQEAYRILSSPTERQQYDASLATRGMHNRPIHATEYHQSRPYTQQGENNDIYNEEMQWYARSQQKFYYGSRKRSKPMVVIFGLGLIALGMALHTGAYTWSCKHRKEIMDERDKINFAHLNRSREQARTLGNTIQLELIQQRWKEDK</sequence>
<dbReference type="OrthoDB" id="552049at2759"/>
<dbReference type="PRINTS" id="PR00625">
    <property type="entry name" value="JDOMAIN"/>
</dbReference>
<proteinExistence type="predicted"/>
<dbReference type="PANTHER" id="PTHR44825">
    <property type="match status" value="1"/>
</dbReference>
<dbReference type="CDD" id="cd06257">
    <property type="entry name" value="DnaJ"/>
    <property type="match status" value="1"/>
</dbReference>
<dbReference type="Proteomes" id="UP000549394">
    <property type="component" value="Unassembled WGS sequence"/>
</dbReference>
<dbReference type="AlphaFoldDB" id="A0A7I8VE01"/>
<keyword evidence="1" id="KW-1133">Transmembrane helix</keyword>
<dbReference type="SMART" id="SM00271">
    <property type="entry name" value="DnaJ"/>
    <property type="match status" value="1"/>
</dbReference>
<name>A0A7I8VE01_9ANNE</name>
<gene>
    <name evidence="3" type="ORF">DGYR_LOCUS3225</name>
</gene>
<dbReference type="InterPro" id="IPR036869">
    <property type="entry name" value="J_dom_sf"/>
</dbReference>
<dbReference type="Gene3D" id="1.10.287.110">
    <property type="entry name" value="DnaJ domain"/>
    <property type="match status" value="1"/>
</dbReference>
<dbReference type="InterPro" id="IPR001623">
    <property type="entry name" value="DnaJ_domain"/>
</dbReference>
<feature type="transmembrane region" description="Helical" evidence="1">
    <location>
        <begin position="143"/>
        <end position="164"/>
    </location>
</feature>
<evidence type="ECO:0000256" key="1">
    <source>
        <dbReference type="SAM" id="Phobius"/>
    </source>
</evidence>
<accession>A0A7I8VE01</accession>
<evidence type="ECO:0000313" key="4">
    <source>
        <dbReference type="Proteomes" id="UP000549394"/>
    </source>
</evidence>
<dbReference type="PROSITE" id="PS50076">
    <property type="entry name" value="DNAJ_2"/>
    <property type="match status" value="1"/>
</dbReference>
<dbReference type="Pfam" id="PF00226">
    <property type="entry name" value="DnaJ"/>
    <property type="match status" value="1"/>
</dbReference>
<reference evidence="3 4" key="1">
    <citation type="submission" date="2020-08" db="EMBL/GenBank/DDBJ databases">
        <authorList>
            <person name="Hejnol A."/>
        </authorList>
    </citation>
    <scope>NUCLEOTIDE SEQUENCE [LARGE SCALE GENOMIC DNA]</scope>
</reference>
<dbReference type="PANTHER" id="PTHR44825:SF1">
    <property type="entry name" value="DNAJ HOMOLOG SUBFAMILY C MEMBER 4"/>
    <property type="match status" value="1"/>
</dbReference>
<dbReference type="EMBL" id="CAJFCJ010000005">
    <property type="protein sequence ID" value="CAD5114374.1"/>
    <property type="molecule type" value="Genomic_DNA"/>
</dbReference>